<feature type="transmembrane region" description="Helical" evidence="1">
    <location>
        <begin position="227"/>
        <end position="249"/>
    </location>
</feature>
<feature type="transmembrane region" description="Helical" evidence="1">
    <location>
        <begin position="199"/>
        <end position="220"/>
    </location>
</feature>
<dbReference type="AlphaFoldDB" id="A0A8E2IF95"/>
<keyword evidence="1" id="KW-0472">Membrane</keyword>
<feature type="transmembrane region" description="Helical" evidence="1">
    <location>
        <begin position="255"/>
        <end position="272"/>
    </location>
</feature>
<feature type="transmembrane region" description="Helical" evidence="1">
    <location>
        <begin position="127"/>
        <end position="145"/>
    </location>
</feature>
<feature type="transmembrane region" description="Helical" evidence="1">
    <location>
        <begin position="6"/>
        <end position="24"/>
    </location>
</feature>
<proteinExistence type="predicted"/>
<keyword evidence="1" id="KW-1133">Transmembrane helix</keyword>
<protein>
    <submittedName>
        <fullName evidence="2">Uncharacterized protein</fullName>
    </submittedName>
</protein>
<feature type="transmembrane region" description="Helical" evidence="1">
    <location>
        <begin position="97"/>
        <end position="115"/>
    </location>
</feature>
<feature type="transmembrane region" description="Helical" evidence="1">
    <location>
        <begin position="73"/>
        <end position="90"/>
    </location>
</feature>
<name>A0A8E2IF95_9BACI</name>
<evidence type="ECO:0000256" key="1">
    <source>
        <dbReference type="SAM" id="Phobius"/>
    </source>
</evidence>
<feature type="transmembrane region" description="Helical" evidence="1">
    <location>
        <begin position="157"/>
        <end position="179"/>
    </location>
</feature>
<organism evidence="2 3">
    <name type="scientific">Heyndrickxia oleronia</name>
    <dbReference type="NCBI Taxonomy" id="38875"/>
    <lineage>
        <taxon>Bacteria</taxon>
        <taxon>Bacillati</taxon>
        <taxon>Bacillota</taxon>
        <taxon>Bacilli</taxon>
        <taxon>Bacillales</taxon>
        <taxon>Bacillaceae</taxon>
        <taxon>Heyndrickxia</taxon>
    </lineage>
</organism>
<dbReference type="RefSeq" id="WP_078109145.1">
    <property type="nucleotide sequence ID" value="NZ_CP065424.1"/>
</dbReference>
<reference evidence="2 3" key="1">
    <citation type="submission" date="2017-01" db="EMBL/GenBank/DDBJ databases">
        <title>Draft genome sequence of Bacillus oleronius.</title>
        <authorList>
            <person name="Allam M."/>
        </authorList>
    </citation>
    <scope>NUCLEOTIDE SEQUENCE [LARGE SCALE GENOMIC DNA]</scope>
    <source>
        <strain evidence="2 3">DSM 9356</strain>
    </source>
</reference>
<dbReference type="EMBL" id="MTLA01000004">
    <property type="protein sequence ID" value="OOP70348.1"/>
    <property type="molecule type" value="Genomic_DNA"/>
</dbReference>
<evidence type="ECO:0000313" key="2">
    <source>
        <dbReference type="EMBL" id="OOP70348.1"/>
    </source>
</evidence>
<sequence>MNFNSFWYFLLLIYSVIIFMFTIFKKRNIQTLLLIFAIIGFGYFIETIIFNFLGSYDYYPHIIKSPSFYDNNLGAFFSNALALPVTATFIVTLHLHWVWMILFSLFFVGVEWLFLKLHIYSHNWWTLVHTGGGIFVYFAIAKLLYQQILRRKNEFFHYLILYFIVGSISGSAHILPIIFFSNRVYHPGWFADPGRDSMALAAVFYLCASFYYCLLTILAWKIEWVKYVLTGILMYIVNLILISAGFLQSLVWWDIPYYVVLSLVLLKISIVVEKRLSGTNEPANQENYF</sequence>
<keyword evidence="1" id="KW-0812">Transmembrane</keyword>
<feature type="transmembrane region" description="Helical" evidence="1">
    <location>
        <begin position="31"/>
        <end position="53"/>
    </location>
</feature>
<evidence type="ECO:0000313" key="3">
    <source>
        <dbReference type="Proteomes" id="UP000189761"/>
    </source>
</evidence>
<gene>
    <name evidence="2" type="ORF">BWZ43_00505</name>
</gene>
<keyword evidence="3" id="KW-1185">Reference proteome</keyword>
<comment type="caution">
    <text evidence="2">The sequence shown here is derived from an EMBL/GenBank/DDBJ whole genome shotgun (WGS) entry which is preliminary data.</text>
</comment>
<dbReference type="Proteomes" id="UP000189761">
    <property type="component" value="Unassembled WGS sequence"/>
</dbReference>
<accession>A0A8E2IF95</accession>